<feature type="region of interest" description="Disordered" evidence="1">
    <location>
        <begin position="54"/>
        <end position="128"/>
    </location>
</feature>
<evidence type="ECO:0000256" key="1">
    <source>
        <dbReference type="SAM" id="MobiDB-lite"/>
    </source>
</evidence>
<reference evidence="2 3" key="1">
    <citation type="submission" date="2023-12" db="EMBL/GenBank/DDBJ databases">
        <title>Blastococcus brunescens sp. nov., an actonobacterium isolated from sandstone collected in sahara desert.</title>
        <authorList>
            <person name="Gtari M."/>
            <person name="Ghodhbane F."/>
        </authorList>
    </citation>
    <scope>NUCLEOTIDE SEQUENCE [LARGE SCALE GENOMIC DNA]</scope>
    <source>
        <strain evidence="2 3">BMG 8361</strain>
    </source>
</reference>
<dbReference type="RefSeq" id="WP_324275548.1">
    <property type="nucleotide sequence ID" value="NZ_CP141261.1"/>
</dbReference>
<evidence type="ECO:0000313" key="2">
    <source>
        <dbReference type="EMBL" id="WRL64220.1"/>
    </source>
</evidence>
<feature type="compositionally biased region" description="Low complexity" evidence="1">
    <location>
        <begin position="67"/>
        <end position="82"/>
    </location>
</feature>
<evidence type="ECO:0000313" key="3">
    <source>
        <dbReference type="Proteomes" id="UP001324287"/>
    </source>
</evidence>
<gene>
    <name evidence="2" type="ORF">U6N30_32510</name>
</gene>
<dbReference type="Proteomes" id="UP001324287">
    <property type="component" value="Chromosome"/>
</dbReference>
<sequence>MLIGAWAGSDWIRRAAEEFDGWICSAAKGGRLAEGIALYRAAGGRRAMVTNISVDLGRPEEPPAQGRPSPSSAGRGRPASGSPGSGTSGSTTSSCAPPSTPTATSRPSARSSREGRVPRRRTEGLDHP</sequence>
<feature type="compositionally biased region" description="Basic and acidic residues" evidence="1">
    <location>
        <begin position="111"/>
        <end position="128"/>
    </location>
</feature>
<dbReference type="EMBL" id="CP141261">
    <property type="protein sequence ID" value="WRL64220.1"/>
    <property type="molecule type" value="Genomic_DNA"/>
</dbReference>
<feature type="compositionally biased region" description="Low complexity" evidence="1">
    <location>
        <begin position="88"/>
        <end position="110"/>
    </location>
</feature>
<name>A0ABZ1B0C1_9ACTN</name>
<protein>
    <submittedName>
        <fullName evidence="2">Uncharacterized protein</fullName>
    </submittedName>
</protein>
<accession>A0ABZ1B0C1</accession>
<keyword evidence="3" id="KW-1185">Reference proteome</keyword>
<proteinExistence type="predicted"/>
<organism evidence="2 3">
    <name type="scientific">Blastococcus brunescens</name>
    <dbReference type="NCBI Taxonomy" id="1564165"/>
    <lineage>
        <taxon>Bacteria</taxon>
        <taxon>Bacillati</taxon>
        <taxon>Actinomycetota</taxon>
        <taxon>Actinomycetes</taxon>
        <taxon>Geodermatophilales</taxon>
        <taxon>Geodermatophilaceae</taxon>
        <taxon>Blastococcus</taxon>
    </lineage>
</organism>